<dbReference type="RefSeq" id="XP_060326756.1">
    <property type="nucleotide sequence ID" value="XM_060483469.1"/>
</dbReference>
<sequence>MTTIPSSTPPKDTNNGTKVESTLQNRGTASRTMFNQYERAYLPAKVRSIEIDLKGRQKVEFVSLLKALLARMLLGESADGKDMVALDTAKSDADQLFDEMLEDAVNFCNSSLPTSAKTLPELSSSEIAVETKPKMQTSTRSETSETMKSHLKDFCQAKSRKQRSLPISTAINTIMVEYDGRPFGRLPCLDDHHRIIVIPNDPLVIESLQLRKDSPAAKRKPDNIIVQLSHLLKLDDTCKDSDYRSWVQSVETESEKCKWAQKGTDKKTSWLDVHCSIELDTHRVIESAPLDQPMSKDQVLGGTSSTPASDVLQSSDRKGEVERQLSSQPSSSSIGAASSCSCEKKRNHTEVEESETETTSSHKKRKTSDPDPPRFPAEIQCAYYAIERLRAAWNVTHSIVLLLEDNMLSLRWYDAEGCIVTQPIDIIGRLPLFVVMVIILQRFDATMWGFSDVQISQTTENGPVSFCLESDKAKGTRFQLVGRRTFGADVRSSDVATSHVLDSSGQSITPQGPHDASSNAPITTSVPPSPSSILKASNTPQKASSSFPVRQQSSQNAPSDLPGSTRKSHPLFFKAAWPENSQDREPQIIAEAISRANQYLGEFKAYVLEHVPTVVSWQEVKFTSTAIIRQLLGLPVERSRTLLWMVCHKLCPIEKCNGQDFWKGFWELIRCHYLLWCIGVAHGDISINNLMYDAVTKKAILNDFDLAALMDPGDVSPQKKGWERTGTQPFIALELLDKADGSVKRRYQHDLESFAWCLVWRAMDDTFPRETILGSTADAVAHKTSLGIGVWKKTAKPGFEGIWPCIVEWIRAWVGRSCSFMPALEDGGDFVREFADIVGKHEQAVPLNDPQLKVGRLSGSSTGTVVVEGREHGGCDCVVCIVVIVVRTF</sequence>
<feature type="compositionally biased region" description="Basic and acidic residues" evidence="1">
    <location>
        <begin position="342"/>
        <end position="351"/>
    </location>
</feature>
<dbReference type="Proteomes" id="UP001175211">
    <property type="component" value="Unassembled WGS sequence"/>
</dbReference>
<comment type="caution">
    <text evidence="3">The sequence shown here is derived from an EMBL/GenBank/DDBJ whole genome shotgun (WGS) entry which is preliminary data.</text>
</comment>
<name>A0AA39MVY5_ARMTA</name>
<evidence type="ECO:0000313" key="3">
    <source>
        <dbReference type="EMBL" id="KAK0449041.1"/>
    </source>
</evidence>
<accession>A0AA39MVY5</accession>
<feature type="region of interest" description="Disordered" evidence="1">
    <location>
        <begin position="499"/>
        <end position="565"/>
    </location>
</feature>
<organism evidence="3 4">
    <name type="scientific">Armillaria tabescens</name>
    <name type="common">Ringless honey mushroom</name>
    <name type="synonym">Agaricus tabescens</name>
    <dbReference type="NCBI Taxonomy" id="1929756"/>
    <lineage>
        <taxon>Eukaryota</taxon>
        <taxon>Fungi</taxon>
        <taxon>Dikarya</taxon>
        <taxon>Basidiomycota</taxon>
        <taxon>Agaricomycotina</taxon>
        <taxon>Agaricomycetes</taxon>
        <taxon>Agaricomycetidae</taxon>
        <taxon>Agaricales</taxon>
        <taxon>Marasmiineae</taxon>
        <taxon>Physalacriaceae</taxon>
        <taxon>Desarmillaria</taxon>
    </lineage>
</organism>
<dbReference type="InterPro" id="IPR011009">
    <property type="entry name" value="Kinase-like_dom_sf"/>
</dbReference>
<dbReference type="GeneID" id="85367017"/>
<dbReference type="InterPro" id="IPR040976">
    <property type="entry name" value="Pkinase_fungal"/>
</dbReference>
<feature type="compositionally biased region" description="Low complexity" evidence="1">
    <location>
        <begin position="326"/>
        <end position="341"/>
    </location>
</feature>
<evidence type="ECO:0000259" key="2">
    <source>
        <dbReference type="Pfam" id="PF17667"/>
    </source>
</evidence>
<evidence type="ECO:0000313" key="4">
    <source>
        <dbReference type="Proteomes" id="UP001175211"/>
    </source>
</evidence>
<feature type="domain" description="Fungal-type protein kinase" evidence="2">
    <location>
        <begin position="664"/>
        <end position="760"/>
    </location>
</feature>
<keyword evidence="4" id="KW-1185">Reference proteome</keyword>
<feature type="region of interest" description="Disordered" evidence="1">
    <location>
        <begin position="1"/>
        <end position="30"/>
    </location>
</feature>
<feature type="compositionally biased region" description="Polar residues" evidence="1">
    <location>
        <begin position="534"/>
        <end position="558"/>
    </location>
</feature>
<feature type="region of interest" description="Disordered" evidence="1">
    <location>
        <begin position="129"/>
        <end position="148"/>
    </location>
</feature>
<dbReference type="SUPFAM" id="SSF56112">
    <property type="entry name" value="Protein kinase-like (PK-like)"/>
    <property type="match status" value="1"/>
</dbReference>
<feature type="compositionally biased region" description="Polar residues" evidence="1">
    <location>
        <begin position="301"/>
        <end position="314"/>
    </location>
</feature>
<dbReference type="EMBL" id="JAUEPS010000039">
    <property type="protein sequence ID" value="KAK0449041.1"/>
    <property type="molecule type" value="Genomic_DNA"/>
</dbReference>
<feature type="compositionally biased region" description="Polar residues" evidence="1">
    <location>
        <begin position="499"/>
        <end position="520"/>
    </location>
</feature>
<dbReference type="Pfam" id="PF17667">
    <property type="entry name" value="Pkinase_fungal"/>
    <property type="match status" value="1"/>
</dbReference>
<dbReference type="PANTHER" id="PTHR38248:SF2">
    <property type="entry name" value="FUNK1 11"/>
    <property type="match status" value="1"/>
</dbReference>
<proteinExistence type="predicted"/>
<evidence type="ECO:0000256" key="1">
    <source>
        <dbReference type="SAM" id="MobiDB-lite"/>
    </source>
</evidence>
<gene>
    <name evidence="3" type="ORF">EV420DRAFT_788562</name>
</gene>
<protein>
    <recommendedName>
        <fullName evidence="2">Fungal-type protein kinase domain-containing protein</fullName>
    </recommendedName>
</protein>
<dbReference type="PANTHER" id="PTHR38248">
    <property type="entry name" value="FUNK1 6"/>
    <property type="match status" value="1"/>
</dbReference>
<feature type="region of interest" description="Disordered" evidence="1">
    <location>
        <begin position="288"/>
        <end position="373"/>
    </location>
</feature>
<reference evidence="3" key="1">
    <citation type="submission" date="2023-06" db="EMBL/GenBank/DDBJ databases">
        <authorList>
            <consortium name="Lawrence Berkeley National Laboratory"/>
            <person name="Ahrendt S."/>
            <person name="Sahu N."/>
            <person name="Indic B."/>
            <person name="Wong-Bajracharya J."/>
            <person name="Merenyi Z."/>
            <person name="Ke H.-M."/>
            <person name="Monk M."/>
            <person name="Kocsube S."/>
            <person name="Drula E."/>
            <person name="Lipzen A."/>
            <person name="Balint B."/>
            <person name="Henrissat B."/>
            <person name="Andreopoulos B."/>
            <person name="Martin F.M."/>
            <person name="Harder C.B."/>
            <person name="Rigling D."/>
            <person name="Ford K.L."/>
            <person name="Foster G.D."/>
            <person name="Pangilinan J."/>
            <person name="Papanicolaou A."/>
            <person name="Barry K."/>
            <person name="LaButti K."/>
            <person name="Viragh M."/>
            <person name="Koriabine M."/>
            <person name="Yan M."/>
            <person name="Riley R."/>
            <person name="Champramary S."/>
            <person name="Plett K.L."/>
            <person name="Tsai I.J."/>
            <person name="Slot J."/>
            <person name="Sipos G."/>
            <person name="Plett J."/>
            <person name="Nagy L.G."/>
            <person name="Grigoriev I.V."/>
        </authorList>
    </citation>
    <scope>NUCLEOTIDE SEQUENCE</scope>
    <source>
        <strain evidence="3">CCBAS 213</strain>
    </source>
</reference>
<dbReference type="Gene3D" id="1.10.510.10">
    <property type="entry name" value="Transferase(Phosphotransferase) domain 1"/>
    <property type="match status" value="1"/>
</dbReference>
<dbReference type="AlphaFoldDB" id="A0AA39MVY5"/>